<evidence type="ECO:0000256" key="1">
    <source>
        <dbReference type="ARBA" id="ARBA00007797"/>
    </source>
</evidence>
<reference evidence="4 5" key="1">
    <citation type="submission" date="2017-09" db="EMBL/GenBank/DDBJ databases">
        <title>Genome sequencing of Besnoitia besnoiti strain Bb-Ger1.</title>
        <authorList>
            <person name="Schares G."/>
            <person name="Venepally P."/>
            <person name="Lorenzi H.A."/>
        </authorList>
    </citation>
    <scope>NUCLEOTIDE SEQUENCE [LARGE SCALE GENOMIC DNA]</scope>
    <source>
        <strain evidence="4 5">Bb-Ger1</strain>
    </source>
</reference>
<dbReference type="InterPro" id="IPR016024">
    <property type="entry name" value="ARM-type_fold"/>
</dbReference>
<protein>
    <submittedName>
        <fullName evidence="4">CBF/Mak21 family protein</fullName>
    </submittedName>
</protein>
<feature type="compositionally biased region" description="Acidic residues" evidence="2">
    <location>
        <begin position="1243"/>
        <end position="1264"/>
    </location>
</feature>
<dbReference type="VEuPathDB" id="ToxoDB:BESB_074950"/>
<dbReference type="RefSeq" id="XP_029218352.1">
    <property type="nucleotide sequence ID" value="XM_029365868.1"/>
</dbReference>
<sequence>MAEAPPRRGAAAASGSKPRGASRLAAGRGGGASSSPAARATRQGIGDALAMRGGFWGRGHGGGQTLSADRSPSPRARGRGQADAPAGASAAASEFLAVPEAVEGSDAVCAAPVAPASSFSFPQADALARECVPLDWLSVWDRLPWYVALKKVESAVVALPAAGSPSPESGDDAARKAAFFAHFYRLGERLLQRLSHDYETLLSGDSEQRWFLHLARQSTLAASPAAHPKTNSKDRKRAKRGGEEDEEDEAAGDGGGFEGAEGFNGNAPKKGTKGDTLSALSLLIQQQPLCACTWLYKLLYMISARRRASEGGRRTWGGHCQQAIEAAFTLFDGPLLLPAYRKLRTCAQQPDWLRDRVYGLLGRAGAAAAPKENGGEALLQLAMLWRIEAEFKTIYATFVQLLSDSTADSVVHFARRSLRLAWSLLMRKKEEEQRLLALIVNALGSRENQVASSASHLLAQLLVRHAPMKPVVAVYVGSFLLSQLREALHRARSAASQTWEELRLTSSVAFRKKEKRRRRRLAERRGAGVADLEAVEEEAPSKSGRDIEKNKRVETLYRLIRRLGGARNEKADVAQGDGEEKVKKARGFFPQHHRVRPLPPAEVKALQQQVLTLLMPSKLVDSLQSVYRAVLFFSELQFHKDTDAEVAAQVTRIYLQVFTQLHRFPSSLRTRLARPAGASQSMRDGDGPPPPFLPPLYQLASLNRLVRALLNGLHRALPYVPADFASSAFSSVLGAPVAARPDAKETHDGEDEMLETLYTLVHTLPSMASRIVVLRLLHRIVVGSNLPLDRLSRVVYEHLNDPEAFAASNRAALLSLVSSLTLSASSAEALPAAPLSASEELLSVQRRAAFCKRLLQAGLAHADPPGVAAAAALVSALLVVHEKDAAMQSRKFKRNDECRVEQMLSEKERDLQAESEDKASGVEGERQKKKSKNSKNRGAESETEGEEASRPACVYDPTKRDPRYSRASETRLWELAAASAFYHPAVSSVAGSTIAGVCGGEKSKSKKNAFLARKDKRRYHVEQLMGYDEDSVGQLVTSLTHSRVLDLLAYKPRAEVGAEAEKGREKKRKDEEGNKTKGPFYLGRAAAFPLDSARHWRARGDRVPPQEKFMASYFQDPFVAETEALRRRKRKLGERDEEGSGDEDKMHESDEEEKDEQMLSDEEVDAFLSEQLAAQFGAGEEDDEDEDEDDMGDDDGEEEQDREGEEEEDDDADDGEGGGEDMSEAGEKEDDEDEGDMGTLSSGDEEIDDGIFGGDGDDDEDEEPAPPAKGKQRKSPGKELRDARLKRLREHVKRHSSVGEGGSSSFVSAEGLEDLLRG</sequence>
<organism evidence="4 5">
    <name type="scientific">Besnoitia besnoiti</name>
    <name type="common">Apicomplexan protozoan</name>
    <dbReference type="NCBI Taxonomy" id="94643"/>
    <lineage>
        <taxon>Eukaryota</taxon>
        <taxon>Sar</taxon>
        <taxon>Alveolata</taxon>
        <taxon>Apicomplexa</taxon>
        <taxon>Conoidasida</taxon>
        <taxon>Coccidia</taxon>
        <taxon>Eucoccidiorida</taxon>
        <taxon>Eimeriorina</taxon>
        <taxon>Sarcocystidae</taxon>
        <taxon>Besnoitia</taxon>
    </lineage>
</organism>
<dbReference type="OrthoDB" id="28947at2759"/>
<feature type="region of interest" description="Disordered" evidence="2">
    <location>
        <begin position="906"/>
        <end position="962"/>
    </location>
</feature>
<dbReference type="GeneID" id="40312421"/>
<evidence type="ECO:0000259" key="3">
    <source>
        <dbReference type="Pfam" id="PF03914"/>
    </source>
</evidence>
<gene>
    <name evidence="4" type="ORF">BESB_074950</name>
</gene>
<evidence type="ECO:0000256" key="2">
    <source>
        <dbReference type="SAM" id="MobiDB-lite"/>
    </source>
</evidence>
<feature type="region of interest" description="Disordered" evidence="2">
    <location>
        <begin position="221"/>
        <end position="269"/>
    </location>
</feature>
<feature type="domain" description="CCAAT-binding factor" evidence="3">
    <location>
        <begin position="771"/>
        <end position="990"/>
    </location>
</feature>
<proteinExistence type="inferred from homology"/>
<dbReference type="InterPro" id="IPR005612">
    <property type="entry name" value="CCAAT-binding_factor"/>
</dbReference>
<evidence type="ECO:0000313" key="5">
    <source>
        <dbReference type="Proteomes" id="UP000224006"/>
    </source>
</evidence>
<feature type="region of interest" description="Disordered" evidence="2">
    <location>
        <begin position="1"/>
        <end position="44"/>
    </location>
</feature>
<feature type="compositionally biased region" description="Acidic residues" evidence="2">
    <location>
        <begin position="1149"/>
        <end position="1165"/>
    </location>
</feature>
<dbReference type="KEGG" id="bbes:BESB_074950"/>
<feature type="compositionally biased region" description="Low complexity" evidence="2">
    <location>
        <begin position="7"/>
        <end position="26"/>
    </location>
</feature>
<feature type="compositionally biased region" description="Basic residues" evidence="2">
    <location>
        <begin position="1286"/>
        <end position="1296"/>
    </location>
</feature>
<feature type="compositionally biased region" description="Basic and acidic residues" evidence="2">
    <location>
        <begin position="1276"/>
        <end position="1285"/>
    </location>
</feature>
<dbReference type="GO" id="GO:0005634">
    <property type="term" value="C:nucleus"/>
    <property type="evidence" value="ECO:0007669"/>
    <property type="project" value="TreeGrafter"/>
</dbReference>
<dbReference type="Proteomes" id="UP000224006">
    <property type="component" value="Unassembled WGS sequence"/>
</dbReference>
<keyword evidence="5" id="KW-1185">Reference proteome</keyword>
<feature type="compositionally biased region" description="Acidic residues" evidence="2">
    <location>
        <begin position="1179"/>
        <end position="1236"/>
    </location>
</feature>
<feature type="region of interest" description="Disordered" evidence="2">
    <location>
        <begin position="1129"/>
        <end position="1318"/>
    </location>
</feature>
<feature type="compositionally biased region" description="Basic and acidic residues" evidence="2">
    <location>
        <begin position="1056"/>
        <end position="1075"/>
    </location>
</feature>
<comment type="caution">
    <text evidence="4">The sequence shown here is derived from an EMBL/GenBank/DDBJ whole genome shotgun (WGS) entry which is preliminary data.</text>
</comment>
<evidence type="ECO:0000313" key="4">
    <source>
        <dbReference type="EMBL" id="PFH34343.1"/>
    </source>
</evidence>
<accession>A0A2A9MFB1</accession>
<dbReference type="InterPro" id="IPR040155">
    <property type="entry name" value="CEBPZ/Mak21-like"/>
</dbReference>
<name>A0A2A9MFB1_BESBE</name>
<feature type="region of interest" description="Disordered" evidence="2">
    <location>
        <begin position="1056"/>
        <end position="1080"/>
    </location>
</feature>
<dbReference type="PANTHER" id="PTHR12048:SF0">
    <property type="entry name" value="CCAAT_ENHANCER-BINDING PROTEIN ZETA"/>
    <property type="match status" value="1"/>
</dbReference>
<comment type="similarity">
    <text evidence="1">Belongs to the CBF/MAK21 family.</text>
</comment>
<dbReference type="STRING" id="94643.A0A2A9MFB1"/>
<dbReference type="EMBL" id="NWUJ01000007">
    <property type="protein sequence ID" value="PFH34343.1"/>
    <property type="molecule type" value="Genomic_DNA"/>
</dbReference>
<dbReference type="Pfam" id="PF03914">
    <property type="entry name" value="CBF"/>
    <property type="match status" value="1"/>
</dbReference>
<dbReference type="SUPFAM" id="SSF48371">
    <property type="entry name" value="ARM repeat"/>
    <property type="match status" value="1"/>
</dbReference>
<feature type="compositionally biased region" description="Basic and acidic residues" evidence="2">
    <location>
        <begin position="906"/>
        <end position="926"/>
    </location>
</feature>
<dbReference type="PANTHER" id="PTHR12048">
    <property type="entry name" value="CCAAT-BINDING FACTOR-RELATED"/>
    <property type="match status" value="1"/>
</dbReference>
<feature type="region of interest" description="Disordered" evidence="2">
    <location>
        <begin position="59"/>
        <end position="85"/>
    </location>
</feature>